<feature type="domain" description="Protein kinase" evidence="5">
    <location>
        <begin position="263"/>
        <end position="502"/>
    </location>
</feature>
<dbReference type="SUPFAM" id="SSF56112">
    <property type="entry name" value="Protein kinase-like (PK-like)"/>
    <property type="match status" value="1"/>
</dbReference>
<proteinExistence type="predicted"/>
<dbReference type="GO" id="GO:0005524">
    <property type="term" value="F:ATP binding"/>
    <property type="evidence" value="ECO:0007669"/>
    <property type="project" value="UniProtKB-KW"/>
</dbReference>
<keyword evidence="1" id="KW-0808">Transferase</keyword>
<dbReference type="PANTHER" id="PTHR44329:SF288">
    <property type="entry name" value="MITOGEN-ACTIVATED PROTEIN KINASE KINASE KINASE 20"/>
    <property type="match status" value="1"/>
</dbReference>
<dbReference type="Gene3D" id="1.20.930.20">
    <property type="entry name" value="Adaptor protein Cbl, N-terminal domain"/>
    <property type="match status" value="1"/>
</dbReference>
<accession>A0A9W9DE24</accession>
<sequence length="684" mass="76974">MRVYVNALQCFNLVKPVLSAIPEPIASVLIAALEAILDAVEKARDNKNQLKVLFSRTCDILKSLKVPQNFADETLQRSVETLVANLESIRDFAMSLRNKNLFKAMLQSGDIRLTIEELERNLWSSCLAFQNSALILANQKLDDLWNLASDHNRNRISAEQLHAAKLDDQREQLLLIQQAVASLSSSGTNTNMLDAILETINVDATVTVTGMTALLERHETGRIQLQESVIKFLRAGITRINEQRSAKDSIVQIKSWTVTAWEVERGFLLGSDITSFIRAGRWLGKSVGIVELKDGETTMRFVKAWKNLRSNRVQGFLGASTVDTPPFILVQASHLNIVEYVRVTARPNYRKLVLDLVRAVEYLHTRVPPVIHGQLRPAVVDIDENAEVSVGSIGLKLRDLRIRESRAEIGQILHKWTAPELLEDGSMAPTTTSDIFSIGAIICELISTIHERHPTQKLALLTSLSKQCTSPSPSSRPTIPQLIESLEGKLQSKDDESISDFLAVMPSAENITELTGLQNVDRWRVVPYVCKIPAMFTEQNDRLYVASAPLQGLDEHPLRQLCVEVKCHDQGKENTTASPRDGTWTWIELVLLRENADGKRTQVNLEKALKGQPRGFMIEDTRYEIIRLPFADSTPRVHRVNLDWRNPFIKEARKGDVIALHPKARFPGWVNYMYSAEMHVITEQ</sequence>
<dbReference type="Proteomes" id="UP001150238">
    <property type="component" value="Unassembled WGS sequence"/>
</dbReference>
<reference evidence="6" key="2">
    <citation type="journal article" date="2023" name="Proc. Natl. Acad. Sci. U.S.A.">
        <title>A global phylogenomic analysis of the shiitake genus Lentinula.</title>
        <authorList>
            <person name="Sierra-Patev S."/>
            <person name="Min B."/>
            <person name="Naranjo-Ortiz M."/>
            <person name="Looney B."/>
            <person name="Konkel Z."/>
            <person name="Slot J.C."/>
            <person name="Sakamoto Y."/>
            <person name="Steenwyk J.L."/>
            <person name="Rokas A."/>
            <person name="Carro J."/>
            <person name="Camarero S."/>
            <person name="Ferreira P."/>
            <person name="Molpeceres G."/>
            <person name="Ruiz-Duenas F.J."/>
            <person name="Serrano A."/>
            <person name="Henrissat B."/>
            <person name="Drula E."/>
            <person name="Hughes K.W."/>
            <person name="Mata J.L."/>
            <person name="Ishikawa N.K."/>
            <person name="Vargas-Isla R."/>
            <person name="Ushijima S."/>
            <person name="Smith C.A."/>
            <person name="Donoghue J."/>
            <person name="Ahrendt S."/>
            <person name="Andreopoulos W."/>
            <person name="He G."/>
            <person name="LaButti K."/>
            <person name="Lipzen A."/>
            <person name="Ng V."/>
            <person name="Riley R."/>
            <person name="Sandor L."/>
            <person name="Barry K."/>
            <person name="Martinez A.T."/>
            <person name="Xiao Y."/>
            <person name="Gibbons J.G."/>
            <person name="Terashima K."/>
            <person name="Grigoriev I.V."/>
            <person name="Hibbett D."/>
        </authorList>
    </citation>
    <scope>NUCLEOTIDE SEQUENCE</scope>
    <source>
        <strain evidence="6">Sp2 HRB7682 ss15</strain>
    </source>
</reference>
<dbReference type="InterPro" id="IPR001245">
    <property type="entry name" value="Ser-Thr/Tyr_kinase_cat_dom"/>
</dbReference>
<dbReference type="InterPro" id="IPR011009">
    <property type="entry name" value="Kinase-like_dom_sf"/>
</dbReference>
<comment type="caution">
    <text evidence="6">The sequence shown here is derived from an EMBL/GenBank/DDBJ whole genome shotgun (WGS) entry which is preliminary data.</text>
</comment>
<evidence type="ECO:0000313" key="7">
    <source>
        <dbReference type="Proteomes" id="UP001150238"/>
    </source>
</evidence>
<dbReference type="CDD" id="cd21037">
    <property type="entry name" value="MLKL_NTD"/>
    <property type="match status" value="1"/>
</dbReference>
<dbReference type="InterPro" id="IPR036537">
    <property type="entry name" value="Adaptor_Cbl_N_dom_sf"/>
</dbReference>
<keyword evidence="3" id="KW-0418">Kinase</keyword>
<dbReference type="Pfam" id="PF07714">
    <property type="entry name" value="PK_Tyr_Ser-Thr"/>
    <property type="match status" value="1"/>
</dbReference>
<evidence type="ECO:0000256" key="3">
    <source>
        <dbReference type="ARBA" id="ARBA00022777"/>
    </source>
</evidence>
<evidence type="ECO:0000256" key="4">
    <source>
        <dbReference type="ARBA" id="ARBA00022840"/>
    </source>
</evidence>
<protein>
    <recommendedName>
        <fullName evidence="5">Protein kinase domain-containing protein</fullName>
    </recommendedName>
</protein>
<dbReference type="GO" id="GO:0007166">
    <property type="term" value="P:cell surface receptor signaling pathway"/>
    <property type="evidence" value="ECO:0007669"/>
    <property type="project" value="InterPro"/>
</dbReference>
<dbReference type="InterPro" id="IPR000719">
    <property type="entry name" value="Prot_kinase_dom"/>
</dbReference>
<dbReference type="AlphaFoldDB" id="A0A9W9DE24"/>
<keyword evidence="4" id="KW-0067">ATP-binding</keyword>
<evidence type="ECO:0000256" key="2">
    <source>
        <dbReference type="ARBA" id="ARBA00022741"/>
    </source>
</evidence>
<evidence type="ECO:0000313" key="6">
    <source>
        <dbReference type="EMBL" id="KAJ4464546.1"/>
    </source>
</evidence>
<dbReference type="GO" id="GO:0004674">
    <property type="term" value="F:protein serine/threonine kinase activity"/>
    <property type="evidence" value="ECO:0007669"/>
    <property type="project" value="TreeGrafter"/>
</dbReference>
<name>A0A9W9DE24_9AGAR</name>
<dbReference type="PANTHER" id="PTHR44329">
    <property type="entry name" value="SERINE/THREONINE-PROTEIN KINASE TNNI3K-RELATED"/>
    <property type="match status" value="1"/>
</dbReference>
<evidence type="ECO:0000259" key="5">
    <source>
        <dbReference type="PROSITE" id="PS50011"/>
    </source>
</evidence>
<reference evidence="6" key="1">
    <citation type="submission" date="2022-08" db="EMBL/GenBank/DDBJ databases">
        <authorList>
            <consortium name="DOE Joint Genome Institute"/>
            <person name="Min B."/>
            <person name="Riley R."/>
            <person name="Sierra-Patev S."/>
            <person name="Naranjo-Ortiz M."/>
            <person name="Looney B."/>
            <person name="Konkel Z."/>
            <person name="Slot J.C."/>
            <person name="Sakamoto Y."/>
            <person name="Steenwyk J.L."/>
            <person name="Rokas A."/>
            <person name="Carro J."/>
            <person name="Camarero S."/>
            <person name="Ferreira P."/>
            <person name="Molpeceres G."/>
            <person name="Ruiz-Duenas F.J."/>
            <person name="Serrano A."/>
            <person name="Henrissat B."/>
            <person name="Drula E."/>
            <person name="Hughes K.W."/>
            <person name="Mata J.L."/>
            <person name="Ishikawa N.K."/>
            <person name="Vargas-Isla R."/>
            <person name="Ushijima S."/>
            <person name="Smith C.A."/>
            <person name="Ahrendt S."/>
            <person name="Andreopoulos W."/>
            <person name="He G."/>
            <person name="Labutti K."/>
            <person name="Lipzen A."/>
            <person name="Ng V."/>
            <person name="Sandor L."/>
            <person name="Barry K."/>
            <person name="Martinez A.T."/>
            <person name="Xiao Y."/>
            <person name="Gibbons J.G."/>
            <person name="Terashima K."/>
            <person name="Hibbett D.S."/>
            <person name="Grigoriev I.V."/>
        </authorList>
    </citation>
    <scope>NUCLEOTIDE SEQUENCE</scope>
    <source>
        <strain evidence="6">Sp2 HRB7682 ss15</strain>
    </source>
</reference>
<evidence type="ECO:0000256" key="1">
    <source>
        <dbReference type="ARBA" id="ARBA00022679"/>
    </source>
</evidence>
<dbReference type="InterPro" id="IPR051681">
    <property type="entry name" value="Ser/Thr_Kinases-Pseudokinases"/>
</dbReference>
<dbReference type="InterPro" id="IPR059179">
    <property type="entry name" value="MLKL-like_MCAfunc"/>
</dbReference>
<organism evidence="6 7">
    <name type="scientific">Lentinula lateritia</name>
    <dbReference type="NCBI Taxonomy" id="40482"/>
    <lineage>
        <taxon>Eukaryota</taxon>
        <taxon>Fungi</taxon>
        <taxon>Dikarya</taxon>
        <taxon>Basidiomycota</taxon>
        <taxon>Agaricomycotina</taxon>
        <taxon>Agaricomycetes</taxon>
        <taxon>Agaricomycetidae</taxon>
        <taxon>Agaricales</taxon>
        <taxon>Marasmiineae</taxon>
        <taxon>Omphalotaceae</taxon>
        <taxon>Lentinula</taxon>
    </lineage>
</organism>
<dbReference type="PROSITE" id="PS50011">
    <property type="entry name" value="PROTEIN_KINASE_DOM"/>
    <property type="match status" value="1"/>
</dbReference>
<keyword evidence="2" id="KW-0547">Nucleotide-binding</keyword>
<dbReference type="Gene3D" id="1.10.510.10">
    <property type="entry name" value="Transferase(Phosphotransferase) domain 1"/>
    <property type="match status" value="1"/>
</dbReference>
<gene>
    <name evidence="6" type="ORF">C8J55DRAFT_530017</name>
</gene>
<dbReference type="EMBL" id="JANVFS010000058">
    <property type="protein sequence ID" value="KAJ4464546.1"/>
    <property type="molecule type" value="Genomic_DNA"/>
</dbReference>